<dbReference type="Proteomes" id="UP000663852">
    <property type="component" value="Unassembled WGS sequence"/>
</dbReference>
<dbReference type="EMBL" id="CAJNOJ010000039">
    <property type="protein sequence ID" value="CAF0924513.1"/>
    <property type="molecule type" value="Genomic_DNA"/>
</dbReference>
<dbReference type="PANTHER" id="PTHR21444">
    <property type="entry name" value="COILED-COIL DOMAIN-CONTAINING PROTEIN 180"/>
    <property type="match status" value="1"/>
</dbReference>
<evidence type="ECO:0000259" key="3">
    <source>
        <dbReference type="Pfam" id="PF14644"/>
    </source>
</evidence>
<dbReference type="InterPro" id="IPR027914">
    <property type="entry name" value="DUF4456"/>
</dbReference>
<feature type="compositionally biased region" description="Polar residues" evidence="1">
    <location>
        <begin position="1506"/>
        <end position="1519"/>
    </location>
</feature>
<dbReference type="OrthoDB" id="431588at2759"/>
<feature type="domain" description="DUF4455" evidence="2">
    <location>
        <begin position="198"/>
        <end position="616"/>
    </location>
</feature>
<feature type="compositionally biased region" description="Low complexity" evidence="1">
    <location>
        <begin position="1170"/>
        <end position="1179"/>
    </location>
</feature>
<name>A0A813SK51_ADIRI</name>
<evidence type="ECO:0000256" key="1">
    <source>
        <dbReference type="SAM" id="MobiDB-lite"/>
    </source>
</evidence>
<dbReference type="InterPro" id="IPR028089">
    <property type="entry name" value="DUF4455"/>
</dbReference>
<feature type="region of interest" description="Disordered" evidence="1">
    <location>
        <begin position="656"/>
        <end position="694"/>
    </location>
</feature>
<evidence type="ECO:0000313" key="6">
    <source>
        <dbReference type="Proteomes" id="UP000663828"/>
    </source>
</evidence>
<reference evidence="4" key="1">
    <citation type="submission" date="2021-02" db="EMBL/GenBank/DDBJ databases">
        <authorList>
            <person name="Nowell W R."/>
        </authorList>
    </citation>
    <scope>NUCLEOTIDE SEQUENCE</scope>
</reference>
<protein>
    <submittedName>
        <fullName evidence="4">Uncharacterized protein</fullName>
    </submittedName>
</protein>
<dbReference type="EMBL" id="CAJNOR010000110">
    <property type="protein sequence ID" value="CAF0800868.1"/>
    <property type="molecule type" value="Genomic_DNA"/>
</dbReference>
<evidence type="ECO:0000313" key="4">
    <source>
        <dbReference type="EMBL" id="CAF0800868.1"/>
    </source>
</evidence>
<dbReference type="Proteomes" id="UP000663828">
    <property type="component" value="Unassembled WGS sequence"/>
</dbReference>
<feature type="compositionally biased region" description="Polar residues" evidence="1">
    <location>
        <begin position="1193"/>
        <end position="1206"/>
    </location>
</feature>
<comment type="caution">
    <text evidence="4">The sequence shown here is derived from an EMBL/GenBank/DDBJ whole genome shotgun (WGS) entry which is preliminary data.</text>
</comment>
<feature type="compositionally biased region" description="Low complexity" evidence="1">
    <location>
        <begin position="1076"/>
        <end position="1086"/>
    </location>
</feature>
<dbReference type="Pfam" id="PF14643">
    <property type="entry name" value="DUF4455"/>
    <property type="match status" value="1"/>
</dbReference>
<evidence type="ECO:0000259" key="2">
    <source>
        <dbReference type="Pfam" id="PF14643"/>
    </source>
</evidence>
<sequence length="1584" mass="184739">MLNSSVTASQILPNNKVYRQLFDAQSQLADVYNRVRTNQLSQSVNIIPPPDSIPLIRNIRPHDVQKRQWMASLPYANDPNINPITLLFRDERKRRQNEQQQELDELKREVFNLPDNIDYDHIDESHKGDLTERIKAKRQHQFDQLWIEFLNKITDINHNLLVELERITRECNKYYEEGDQGTELFVNINRSHVLDIVEIDEYLHKLFSGNNITSLTIQSFEQAFYQLNQLLPPRLLHIQEYCQSIEELELERIHKIRDLFKHYSGQLYQTHHLPDREIAVRLEKQANELNTQILDNRRVYAELEARLLAGETVRAHRYQRKLVNYQSKWGDATWLIHRDDWLSKLSSCKTKLESIIFSTCESIGADIAKQTHAFIAHVNSLNSFLPPISTHENAQRWYSQGYDLVDIIVHKRQILVSKINDVITKEIAFLNGELERIREEVLQTRVYDNEQLEIVTERDIVPLLEERKHFLKNSILDRIQSTYEQSTHAMYDVLECLLAFIEPLAKQWDTHQIRLEDVTGKLLDMMHECRRPHDLENEKKLTKLDVTLDEMRSASSETTLATLLQAAHKQLDRIKAGYAAFYDKEHEVVNQYSSLIAEEVNRYGNEMLEYLQARPIDPNTSDEQPVLSFAHQCYTTSLARRTYELHSQFTKKLDLTEEDNAGDDRESHMSVSVRSSSDEDPRIQNGQDQAKKPAFLTEEEVSADETVSIPFHQAFRIPSNLGDSVIFILSRAFLDYYDQWEQETVRRAEAVMYTKHHELDKELDLQLHLHEPRRTRIQTDVYNVRIAELMMHDDRVERHICGVEDRLREINNDYDRMLDGFSKSIDSYKNDVFSLEHIFVNATTTGRLVLLQDRLKKQRDTFMNYIRISLRKFRTRFEEIMQQLREANANFRQSFQTFSEGGNFSLDEINTFRKKLEKTAFQIDKTESNILKEMEKSEKKQLEQANKILTQFRDKFKYHMIDLQFIELTNRWISEAQVKIKTEVGYNNQQAHVFKALVLLYEAKIDSILNPNLDKEPATINDVRDLYHQIVSNSYERALYLKCLQSELVIPAALVSNLRAKGLITEDELVNDLHNTTGTEESGGSRRSSRQSVNPNRANDDAKAIKLASTSPTLSRRRTTVVTFGHSASEKHDDVTTLSTIRSLLHSKNMESESDEVVEQNESKGLEFTSHSTQSSSILKKSKQSGKKATFSKKVTNRSSIDESATTVRREGFARAKSRDEIYALYCTFGERKHTGQDFLSRILNILRQSTEGLLSHSEVYYKEKGSRHVTRPQGLCEKFDEFAGLMVEKLKHYEEQCLAHHAYSINEFRNILELFERTSSLMAKIELDEQIREGEKSLLEFKQQFDTTFNQKLNESNAEKQKLFESLRPALGLPGKKSDLEVLNDHEKVREEQLEKVITQLHKDTLKYIQTNAHNTIQSLATSGERLVILFDEILTADEATQTRLPKVKHTLLELVKRQQMGKPLEEVESVPLIERKQGHWLGLPFLDDQFNRQLKSNTTKKRPSATNQRQKSTASIVTQKTTLPQIQTISQRDEAYQKYKDKLFQILADVEEKCSTNLTELKRYQTYWSSSIERLQHSRTNS</sequence>
<dbReference type="Pfam" id="PF14644">
    <property type="entry name" value="DUF4456"/>
    <property type="match status" value="1"/>
</dbReference>
<accession>A0A813SK51</accession>
<dbReference type="PANTHER" id="PTHR21444:SF14">
    <property type="entry name" value="COILED-COIL DOMAIN-CONTAINING PROTEIN 180"/>
    <property type="match status" value="1"/>
</dbReference>
<proteinExistence type="predicted"/>
<feature type="region of interest" description="Disordered" evidence="1">
    <location>
        <begin position="1074"/>
        <end position="1118"/>
    </location>
</feature>
<organism evidence="4 6">
    <name type="scientific">Adineta ricciae</name>
    <name type="common">Rotifer</name>
    <dbReference type="NCBI Taxonomy" id="249248"/>
    <lineage>
        <taxon>Eukaryota</taxon>
        <taxon>Metazoa</taxon>
        <taxon>Spiralia</taxon>
        <taxon>Gnathifera</taxon>
        <taxon>Rotifera</taxon>
        <taxon>Eurotatoria</taxon>
        <taxon>Bdelloidea</taxon>
        <taxon>Adinetida</taxon>
        <taxon>Adinetidae</taxon>
        <taxon>Adineta</taxon>
    </lineage>
</organism>
<feature type="domain" description="DUF4456" evidence="3">
    <location>
        <begin position="1255"/>
        <end position="1452"/>
    </location>
</feature>
<keyword evidence="6" id="KW-1185">Reference proteome</keyword>
<gene>
    <name evidence="5" type="ORF">EDS130_LOCUS10948</name>
    <name evidence="4" type="ORF">XAT740_LOCUS2968</name>
</gene>
<feature type="region of interest" description="Disordered" evidence="1">
    <location>
        <begin position="1498"/>
        <end position="1519"/>
    </location>
</feature>
<feature type="region of interest" description="Disordered" evidence="1">
    <location>
        <begin position="1150"/>
        <end position="1206"/>
    </location>
</feature>
<evidence type="ECO:0000313" key="5">
    <source>
        <dbReference type="EMBL" id="CAF0924513.1"/>
    </source>
</evidence>